<dbReference type="EMBL" id="VTPC01069279">
    <property type="protein sequence ID" value="KAF2889237.1"/>
    <property type="molecule type" value="Genomic_DNA"/>
</dbReference>
<name>A0A8K0CRY8_IGNLU</name>
<dbReference type="AlphaFoldDB" id="A0A8K0CRY8"/>
<evidence type="ECO:0000313" key="2">
    <source>
        <dbReference type="Proteomes" id="UP000801492"/>
    </source>
</evidence>
<comment type="caution">
    <text evidence="1">The sequence shown here is derived from an EMBL/GenBank/DDBJ whole genome shotgun (WGS) entry which is preliminary data.</text>
</comment>
<gene>
    <name evidence="1" type="ORF">ILUMI_16936</name>
</gene>
<sequence>MSLPTVSHTRVIQLLKAYHLKCKNLIKSLKRLSADQKNIFLQNSRVLFDTCSCKCKEIELCYCPRENKVPKEEQKFFLYQRQDRKMQIGGIDRVLTAKLQKKFIRASKVKKTGLNISENQDKCDTEQQVVSSSSDFFT</sequence>
<keyword evidence="2" id="KW-1185">Reference proteome</keyword>
<organism evidence="1 2">
    <name type="scientific">Ignelater luminosus</name>
    <name type="common">Cucubano</name>
    <name type="synonym">Pyrophorus luminosus</name>
    <dbReference type="NCBI Taxonomy" id="2038154"/>
    <lineage>
        <taxon>Eukaryota</taxon>
        <taxon>Metazoa</taxon>
        <taxon>Ecdysozoa</taxon>
        <taxon>Arthropoda</taxon>
        <taxon>Hexapoda</taxon>
        <taxon>Insecta</taxon>
        <taxon>Pterygota</taxon>
        <taxon>Neoptera</taxon>
        <taxon>Endopterygota</taxon>
        <taxon>Coleoptera</taxon>
        <taxon>Polyphaga</taxon>
        <taxon>Elateriformia</taxon>
        <taxon>Elateroidea</taxon>
        <taxon>Elateridae</taxon>
        <taxon>Agrypninae</taxon>
        <taxon>Pyrophorini</taxon>
        <taxon>Ignelater</taxon>
    </lineage>
</organism>
<dbReference type="Proteomes" id="UP000801492">
    <property type="component" value="Unassembled WGS sequence"/>
</dbReference>
<protein>
    <submittedName>
        <fullName evidence="1">Uncharacterized protein</fullName>
    </submittedName>
</protein>
<proteinExistence type="predicted"/>
<evidence type="ECO:0000313" key="1">
    <source>
        <dbReference type="EMBL" id="KAF2889237.1"/>
    </source>
</evidence>
<accession>A0A8K0CRY8</accession>
<dbReference type="OrthoDB" id="6782793at2759"/>
<reference evidence="1" key="1">
    <citation type="submission" date="2019-08" db="EMBL/GenBank/DDBJ databases">
        <title>The genome of the North American firefly Photinus pyralis.</title>
        <authorList>
            <consortium name="Photinus pyralis genome working group"/>
            <person name="Fallon T.R."/>
            <person name="Sander Lower S.E."/>
            <person name="Weng J.-K."/>
        </authorList>
    </citation>
    <scope>NUCLEOTIDE SEQUENCE</scope>
    <source>
        <strain evidence="1">TRF0915ILg1</strain>
        <tissue evidence="1">Whole body</tissue>
    </source>
</reference>